<evidence type="ECO:0000256" key="1">
    <source>
        <dbReference type="SAM" id="Phobius"/>
    </source>
</evidence>
<reference evidence="3 5" key="2">
    <citation type="submission" date="2019-03" db="EMBL/GenBank/DDBJ databases">
        <authorList>
            <person name="He R.-H."/>
        </authorList>
    </citation>
    <scope>NUCLEOTIDE SEQUENCE [LARGE SCALE GENOMIC DNA]</scope>
    <source>
        <strain evidence="3 5">DSM 19624</strain>
    </source>
</reference>
<reference evidence="2 4" key="1">
    <citation type="submission" date="2018-10" db="EMBL/GenBank/DDBJ databases">
        <title>Genomic Encyclopedia of Archaeal and Bacterial Type Strains, Phase II (KMG-II): from individual species to whole genera.</title>
        <authorList>
            <person name="Goeker M."/>
        </authorList>
    </citation>
    <scope>NUCLEOTIDE SEQUENCE [LARGE SCALE GENOMIC DNA]</scope>
    <source>
        <strain evidence="2 4">DSM 19624</strain>
    </source>
</reference>
<protein>
    <submittedName>
        <fullName evidence="2">Uncharacterized protein</fullName>
    </submittedName>
</protein>
<feature type="transmembrane region" description="Helical" evidence="1">
    <location>
        <begin position="67"/>
        <end position="84"/>
    </location>
</feature>
<sequence>MIYPMLISASFIVVTLTIFFCLAAWTSLLREEITNNEEFHSNHKQLEIKLGKTLSQQYPFSLSKVQLGVWTMVISSSYIYLSLFKGDCAETDINKTALVLLGIFSGTAVTSKIIDKRELKDQRPRHQNTPSRGFFTDILSDDAGISIHRFQHVVWTLVGVAIYIYKIGEIKTGCILPELSDTLLTLMGISSATFVAIRSKENDPEAAQKTNPPDVRPVAKSIITPYQVPTTTQALPTNTNIGNNNFYG</sequence>
<keyword evidence="1" id="KW-1133">Transmembrane helix</keyword>
<dbReference type="AlphaFoldDB" id="A0A497YBL9"/>
<evidence type="ECO:0000313" key="5">
    <source>
        <dbReference type="Proteomes" id="UP000297429"/>
    </source>
</evidence>
<organism evidence="2 4">
    <name type="scientific">Pedobacter alluvionis</name>
    <dbReference type="NCBI Taxonomy" id="475253"/>
    <lineage>
        <taxon>Bacteria</taxon>
        <taxon>Pseudomonadati</taxon>
        <taxon>Bacteroidota</taxon>
        <taxon>Sphingobacteriia</taxon>
        <taxon>Sphingobacteriales</taxon>
        <taxon>Sphingobacteriaceae</taxon>
        <taxon>Pedobacter</taxon>
    </lineage>
</organism>
<dbReference type="Proteomes" id="UP000297429">
    <property type="component" value="Unassembled WGS sequence"/>
</dbReference>
<keyword evidence="1" id="KW-0812">Transmembrane</keyword>
<keyword evidence="5" id="KW-1185">Reference proteome</keyword>
<dbReference type="EMBL" id="SOPX01000001">
    <property type="protein sequence ID" value="TFB33221.1"/>
    <property type="molecule type" value="Genomic_DNA"/>
</dbReference>
<name>A0A497YBL9_9SPHI</name>
<dbReference type="Proteomes" id="UP000273898">
    <property type="component" value="Unassembled WGS sequence"/>
</dbReference>
<evidence type="ECO:0000313" key="3">
    <source>
        <dbReference type="EMBL" id="TFB33221.1"/>
    </source>
</evidence>
<comment type="caution">
    <text evidence="2">The sequence shown here is derived from an EMBL/GenBank/DDBJ whole genome shotgun (WGS) entry which is preliminary data.</text>
</comment>
<accession>A0A497YBL9</accession>
<proteinExistence type="predicted"/>
<evidence type="ECO:0000313" key="2">
    <source>
        <dbReference type="EMBL" id="RLJ77569.1"/>
    </source>
</evidence>
<keyword evidence="1" id="KW-0472">Membrane</keyword>
<gene>
    <name evidence="2" type="ORF">BCL90_2665</name>
    <name evidence="3" type="ORF">E3V97_04020</name>
</gene>
<evidence type="ECO:0000313" key="4">
    <source>
        <dbReference type="Proteomes" id="UP000273898"/>
    </source>
</evidence>
<feature type="transmembrane region" description="Helical" evidence="1">
    <location>
        <begin position="96"/>
        <end position="114"/>
    </location>
</feature>
<dbReference type="EMBL" id="RCCK01000011">
    <property type="protein sequence ID" value="RLJ77569.1"/>
    <property type="molecule type" value="Genomic_DNA"/>
</dbReference>
<dbReference type="RefSeq" id="WP_121284318.1">
    <property type="nucleotide sequence ID" value="NZ_SOPX01000001.1"/>
</dbReference>
<feature type="transmembrane region" description="Helical" evidence="1">
    <location>
        <begin position="6"/>
        <end position="25"/>
    </location>
</feature>